<dbReference type="STRING" id="274537.BIU88_03870"/>
<reference evidence="3" key="1">
    <citation type="submission" date="2016-09" db="EMBL/GenBank/DDBJ databases">
        <title>Genome sequence of Chlorobaculum limnaeum.</title>
        <authorList>
            <person name="Liu Z."/>
            <person name="Tank M."/>
            <person name="Bryant D.A."/>
        </authorList>
    </citation>
    <scope>NUCLEOTIDE SEQUENCE [LARGE SCALE GENOMIC DNA]</scope>
    <source>
        <strain evidence="3">DSM 1677</strain>
    </source>
</reference>
<dbReference type="CDD" id="cd03416">
    <property type="entry name" value="CbiX_SirB_N"/>
    <property type="match status" value="1"/>
</dbReference>
<evidence type="ECO:0000313" key="4">
    <source>
        <dbReference type="Proteomes" id="UP000095185"/>
    </source>
</evidence>
<sequence length="317" mass="34807">MRLPTHPVRYLLSLLLVALTACTESERRAEPSGDSPANRQKIAVLLINHGSRSSGWKRNLLELERRVAPRIRAIDGIDTLSTAFMEHAEPSISTALKALDRNGYSDIVVIPLFLSTGAHVFDDIPTIIGKKENPATLEQMRLEGIERYIPAARTHLAAPLDFSGLLASNVLRRAGTLSDDPSREGLVLVGYGSEPFQETWERTFEQTGRKACAEGGFAGFTTAWCGHVAHYSPDSTSAAIGRILKQHDRAIVIPLLVSFSERFQIDIIGRGVASVVETGKHVRYRPDAILPDPDLEAWIISTAGTLADGIRKKQLRK</sequence>
<dbReference type="InterPro" id="IPR050963">
    <property type="entry name" value="Sirohydro_Cobaltochel/CbiX"/>
</dbReference>
<evidence type="ECO:0000256" key="1">
    <source>
        <dbReference type="ARBA" id="ARBA00022723"/>
    </source>
</evidence>
<keyword evidence="2" id="KW-0456">Lyase</keyword>
<dbReference type="PANTHER" id="PTHR33542">
    <property type="entry name" value="SIROHYDROCHLORIN FERROCHELATASE, CHLOROPLASTIC"/>
    <property type="match status" value="1"/>
</dbReference>
<name>A0A1D8D1N6_CHLLM</name>
<keyword evidence="4" id="KW-1185">Reference proteome</keyword>
<dbReference type="KEGG" id="clz:BIU88_03870"/>
<keyword evidence="1" id="KW-0479">Metal-binding</keyword>
<proteinExistence type="predicted"/>
<dbReference type="Proteomes" id="UP000095185">
    <property type="component" value="Chromosome"/>
</dbReference>
<dbReference type="GO" id="GO:0016829">
    <property type="term" value="F:lyase activity"/>
    <property type="evidence" value="ECO:0007669"/>
    <property type="project" value="UniProtKB-KW"/>
</dbReference>
<dbReference type="InterPro" id="IPR002762">
    <property type="entry name" value="CbiX-like"/>
</dbReference>
<dbReference type="SUPFAM" id="SSF53800">
    <property type="entry name" value="Chelatase"/>
    <property type="match status" value="1"/>
</dbReference>
<gene>
    <name evidence="3" type="ORF">BIU88_03870</name>
</gene>
<dbReference type="PANTHER" id="PTHR33542:SF3">
    <property type="entry name" value="SIROHYDROCHLORIN FERROCHELATASE, CHLOROPLASTIC"/>
    <property type="match status" value="1"/>
</dbReference>
<dbReference type="Gene3D" id="3.40.50.1400">
    <property type="match status" value="1"/>
</dbReference>
<evidence type="ECO:0000313" key="3">
    <source>
        <dbReference type="EMBL" id="AOS83355.1"/>
    </source>
</evidence>
<dbReference type="EMBL" id="CP017305">
    <property type="protein sequence ID" value="AOS83355.1"/>
    <property type="molecule type" value="Genomic_DNA"/>
</dbReference>
<dbReference type="Pfam" id="PF01903">
    <property type="entry name" value="CbiX"/>
    <property type="match status" value="1"/>
</dbReference>
<evidence type="ECO:0000256" key="2">
    <source>
        <dbReference type="ARBA" id="ARBA00023239"/>
    </source>
</evidence>
<dbReference type="AlphaFoldDB" id="A0A1D8D1N6"/>
<accession>A0A1D8D1N6</accession>
<protein>
    <submittedName>
        <fullName evidence="3">Cobalamin biosynthesis protein CbiX</fullName>
    </submittedName>
</protein>
<dbReference type="OrthoDB" id="1066872at2"/>
<organism evidence="3 4">
    <name type="scientific">Chlorobaculum limnaeum</name>
    <dbReference type="NCBI Taxonomy" id="274537"/>
    <lineage>
        <taxon>Bacteria</taxon>
        <taxon>Pseudomonadati</taxon>
        <taxon>Chlorobiota</taxon>
        <taxon>Chlorobiia</taxon>
        <taxon>Chlorobiales</taxon>
        <taxon>Chlorobiaceae</taxon>
        <taxon>Chlorobaculum</taxon>
    </lineage>
</organism>
<dbReference type="GO" id="GO:0046872">
    <property type="term" value="F:metal ion binding"/>
    <property type="evidence" value="ECO:0007669"/>
    <property type="project" value="UniProtKB-KW"/>
</dbReference>
<dbReference type="PROSITE" id="PS51257">
    <property type="entry name" value="PROKAR_LIPOPROTEIN"/>
    <property type="match status" value="1"/>
</dbReference>